<name>A0ABN7B7R8_9HEMI</name>
<feature type="domain" description="MBD" evidence="3">
    <location>
        <begin position="103"/>
        <end position="172"/>
    </location>
</feature>
<proteinExistence type="predicted"/>
<dbReference type="PANTHER" id="PTHR45915:SF2">
    <property type="entry name" value="TOUTATIS, ISOFORM E"/>
    <property type="match status" value="1"/>
</dbReference>
<dbReference type="InterPro" id="IPR016177">
    <property type="entry name" value="DNA-bd_dom_sf"/>
</dbReference>
<evidence type="ECO:0000256" key="2">
    <source>
        <dbReference type="SAM" id="MobiDB-lite"/>
    </source>
</evidence>
<protein>
    <recommendedName>
        <fullName evidence="3">MBD domain-containing protein</fullName>
    </recommendedName>
</protein>
<keyword evidence="5" id="KW-1185">Reference proteome</keyword>
<accession>A0ABN7B7R8</accession>
<dbReference type="CDD" id="cd00122">
    <property type="entry name" value="MBD"/>
    <property type="match status" value="1"/>
</dbReference>
<evidence type="ECO:0000313" key="4">
    <source>
        <dbReference type="EMBL" id="BES99211.1"/>
    </source>
</evidence>
<evidence type="ECO:0000313" key="5">
    <source>
        <dbReference type="Proteomes" id="UP001307889"/>
    </source>
</evidence>
<dbReference type="Pfam" id="PF01429">
    <property type="entry name" value="MBD"/>
    <property type="match status" value="1"/>
</dbReference>
<dbReference type="PANTHER" id="PTHR45915">
    <property type="entry name" value="TRANSCRIPTION INTERMEDIARY FACTOR"/>
    <property type="match status" value="1"/>
</dbReference>
<evidence type="ECO:0000256" key="1">
    <source>
        <dbReference type="ARBA" id="ARBA00004123"/>
    </source>
</evidence>
<feature type="compositionally biased region" description="Basic residues" evidence="2">
    <location>
        <begin position="199"/>
        <end position="210"/>
    </location>
</feature>
<feature type="compositionally biased region" description="Basic and acidic residues" evidence="2">
    <location>
        <begin position="26"/>
        <end position="47"/>
    </location>
</feature>
<dbReference type="Proteomes" id="UP001307889">
    <property type="component" value="Chromosome 10"/>
</dbReference>
<dbReference type="InterPro" id="IPR001739">
    <property type="entry name" value="Methyl_CpG_DNA-bd"/>
</dbReference>
<dbReference type="EMBL" id="AP028918">
    <property type="protein sequence ID" value="BES99211.1"/>
    <property type="molecule type" value="Genomic_DNA"/>
</dbReference>
<feature type="region of interest" description="Disordered" evidence="2">
    <location>
        <begin position="187"/>
        <end position="220"/>
    </location>
</feature>
<reference evidence="4 5" key="1">
    <citation type="submission" date="2023-09" db="EMBL/GenBank/DDBJ databases">
        <title>Nesidiocoris tenuis whole genome shotgun sequence.</title>
        <authorList>
            <person name="Shibata T."/>
            <person name="Shimoda M."/>
            <person name="Kobayashi T."/>
            <person name="Uehara T."/>
        </authorList>
    </citation>
    <scope>NUCLEOTIDE SEQUENCE [LARGE SCALE GENOMIC DNA]</scope>
    <source>
        <strain evidence="4 5">Japan</strain>
    </source>
</reference>
<dbReference type="PROSITE" id="PS50982">
    <property type="entry name" value="MBD"/>
    <property type="match status" value="1"/>
</dbReference>
<dbReference type="SUPFAM" id="SSF54171">
    <property type="entry name" value="DNA-binding domain"/>
    <property type="match status" value="1"/>
</dbReference>
<gene>
    <name evidence="4" type="ORF">NTJ_12028</name>
</gene>
<evidence type="ECO:0000259" key="3">
    <source>
        <dbReference type="PROSITE" id="PS50982"/>
    </source>
</evidence>
<feature type="region of interest" description="Disordered" evidence="2">
    <location>
        <begin position="1"/>
        <end position="100"/>
    </location>
</feature>
<organism evidence="4 5">
    <name type="scientific">Nesidiocoris tenuis</name>
    <dbReference type="NCBI Taxonomy" id="355587"/>
    <lineage>
        <taxon>Eukaryota</taxon>
        <taxon>Metazoa</taxon>
        <taxon>Ecdysozoa</taxon>
        <taxon>Arthropoda</taxon>
        <taxon>Hexapoda</taxon>
        <taxon>Insecta</taxon>
        <taxon>Pterygota</taxon>
        <taxon>Neoptera</taxon>
        <taxon>Paraneoptera</taxon>
        <taxon>Hemiptera</taxon>
        <taxon>Heteroptera</taxon>
        <taxon>Panheteroptera</taxon>
        <taxon>Cimicomorpha</taxon>
        <taxon>Miridae</taxon>
        <taxon>Dicyphina</taxon>
        <taxon>Nesidiocoris</taxon>
    </lineage>
</organism>
<comment type="subcellular location">
    <subcellularLocation>
        <location evidence="1">Nucleus</location>
    </subcellularLocation>
</comment>
<sequence>MDETSETNVAEKPSENSELASQCDDSPDKPEASKAPDHENPVAEKESPSGMDLNGNQKTDKPTVEVHPMVVKTPDNKRKFVDDSPPSSSKKGHVVPQDNYVPITDDSPLMLPFKLGWSRELVYRSIQSSTKADAYYRAPNGKKLRSMVEIERFLNADDVLTRENFSFNRHPLGLNDPAKEMVRSAFNSARPDSGASPARKPKKKPARRKSAGSPKKPIDKLVISNIKKPEATFVRSAPMTIKIAAPKKPVAIAPKMPVPPKPGVKKPSPPSSKLRLNLPALFSGPDKSQQQRIAVVPSKAIKPMPLSKKMEALKAASQSAKQRPTAPNPGATKVPKIQVKPTAQLVQPALATAQGNVKIPQVRLIPTFLHVEQPVIHVPNIQPNAACGVNYSKAYDRWVGYPNNAGHLNPTGRCVNTPTGPLKPIQNKSTIRVAAPNFLLQPTFPVVESAQKRINYMLPIPSPKMPKATNGNPELIVCEPELPNYTEIMTETDERADRKFSDFLAGKIVSPVSKSSLAIPGFPEFKRIKLVRRREDLYPSRLIAWPLIGRNIFREPRKDSFIYFVNMEVKLMNHNH</sequence>
<dbReference type="SMART" id="SM00391">
    <property type="entry name" value="MBD"/>
    <property type="match status" value="1"/>
</dbReference>
<dbReference type="Gene3D" id="3.30.890.10">
    <property type="entry name" value="Methyl-cpg-binding Protein 2, Chain A"/>
    <property type="match status" value="1"/>
</dbReference>